<proteinExistence type="predicted"/>
<dbReference type="Proteomes" id="UP001176059">
    <property type="component" value="Unassembled WGS sequence"/>
</dbReference>
<reference evidence="2" key="2">
    <citation type="journal article" date="2023" name="Proc. Natl. Acad. Sci. U.S.A.">
        <title>A global phylogenomic analysis of the shiitake genus Lentinula.</title>
        <authorList>
            <person name="Sierra-Patev S."/>
            <person name="Min B."/>
            <person name="Naranjo-Ortiz M."/>
            <person name="Looney B."/>
            <person name="Konkel Z."/>
            <person name="Slot J.C."/>
            <person name="Sakamoto Y."/>
            <person name="Steenwyk J.L."/>
            <person name="Rokas A."/>
            <person name="Carro J."/>
            <person name="Camarero S."/>
            <person name="Ferreira P."/>
            <person name="Molpeceres G."/>
            <person name="Ruiz-Duenas F.J."/>
            <person name="Serrano A."/>
            <person name="Henrissat B."/>
            <person name="Drula E."/>
            <person name="Hughes K.W."/>
            <person name="Mata J.L."/>
            <person name="Ishikawa N.K."/>
            <person name="Vargas-Isla R."/>
            <person name="Ushijima S."/>
            <person name="Smith C.A."/>
            <person name="Donoghue J."/>
            <person name="Ahrendt S."/>
            <person name="Andreopoulos W."/>
            <person name="He G."/>
            <person name="LaButti K."/>
            <person name="Lipzen A."/>
            <person name="Ng V."/>
            <person name="Riley R."/>
            <person name="Sandor L."/>
            <person name="Barry K."/>
            <person name="Martinez A.T."/>
            <person name="Xiao Y."/>
            <person name="Gibbons J.G."/>
            <person name="Terashima K."/>
            <person name="Grigoriev I.V."/>
            <person name="Hibbett D."/>
        </authorList>
    </citation>
    <scope>NUCLEOTIDE SEQUENCE</scope>
    <source>
        <strain evidence="2">ET3784</strain>
    </source>
</reference>
<accession>A0AA38JAL2</accession>
<feature type="compositionally biased region" description="Polar residues" evidence="1">
    <location>
        <begin position="185"/>
        <end position="201"/>
    </location>
</feature>
<dbReference type="EMBL" id="JANVFO010000090">
    <property type="protein sequence ID" value="KAJ3714600.1"/>
    <property type="molecule type" value="Genomic_DNA"/>
</dbReference>
<organism evidence="2 3">
    <name type="scientific">Lentinula guzmanii</name>
    <dbReference type="NCBI Taxonomy" id="2804957"/>
    <lineage>
        <taxon>Eukaryota</taxon>
        <taxon>Fungi</taxon>
        <taxon>Dikarya</taxon>
        <taxon>Basidiomycota</taxon>
        <taxon>Agaricomycotina</taxon>
        <taxon>Agaricomycetes</taxon>
        <taxon>Agaricomycetidae</taxon>
        <taxon>Agaricales</taxon>
        <taxon>Marasmiineae</taxon>
        <taxon>Omphalotaceae</taxon>
        <taxon>Lentinula</taxon>
    </lineage>
</organism>
<sequence length="263" mass="28202">MSFYPSSLRAGLLFQSQLTLNAKAAGRLFDYLISCISQRKSNYTLDMMVFSRSVLTNFIVVGTSSSVLALPFQSFSGLPQNDVTSTATTQAMPTIPTGYVQGQSVSVQEDPVKNHNGASNSPSPSGLARRILMDARTLDDENTSQKQSAVQRHLALLAKLKASKTSESRPPPDPIGEDNSGYFGSKSNNPGNPTTSSGSSDQRTRRDLFDTRNADIIESPIESSSFVPGSSPSPSSHPTSSPTGLPLANDHHNTRSIYGEDLD</sequence>
<feature type="region of interest" description="Disordered" evidence="1">
    <location>
        <begin position="161"/>
        <end position="263"/>
    </location>
</feature>
<keyword evidence="3" id="KW-1185">Reference proteome</keyword>
<evidence type="ECO:0000313" key="2">
    <source>
        <dbReference type="EMBL" id="KAJ3714600.1"/>
    </source>
</evidence>
<dbReference type="AlphaFoldDB" id="A0AA38JAL2"/>
<evidence type="ECO:0000256" key="1">
    <source>
        <dbReference type="SAM" id="MobiDB-lite"/>
    </source>
</evidence>
<protein>
    <submittedName>
        <fullName evidence="2">Uncharacterized protein</fullName>
    </submittedName>
</protein>
<gene>
    <name evidence="2" type="ORF">DFJ43DRAFT_1103541</name>
</gene>
<feature type="compositionally biased region" description="Low complexity" evidence="1">
    <location>
        <begin position="219"/>
        <end position="242"/>
    </location>
</feature>
<reference evidence="2" key="1">
    <citation type="submission" date="2022-08" db="EMBL/GenBank/DDBJ databases">
        <authorList>
            <consortium name="DOE Joint Genome Institute"/>
            <person name="Min B."/>
            <person name="Sierra-Patev S."/>
            <person name="Naranjo-Ortiz M."/>
            <person name="Looney B."/>
            <person name="Konkel Z."/>
            <person name="Slot J.C."/>
            <person name="Sakamoto Y."/>
            <person name="Steenwyk J.L."/>
            <person name="Rokas A."/>
            <person name="Carro J."/>
            <person name="Camarero S."/>
            <person name="Ferreira P."/>
            <person name="Molpeceres G."/>
            <person name="Ruiz-duenas F.J."/>
            <person name="Serrano A."/>
            <person name="Henrissat B."/>
            <person name="Drula E."/>
            <person name="Hughes K.W."/>
            <person name="Mata J.L."/>
            <person name="Ishikawa N.K."/>
            <person name="Vargas-Isla R."/>
            <person name="Ushijima S."/>
            <person name="Smith C.A."/>
            <person name="Ahrendt S."/>
            <person name="Andreopoulos W."/>
            <person name="He G."/>
            <person name="LaButti K."/>
            <person name="Lipzen A."/>
            <person name="Ng V."/>
            <person name="Riley R."/>
            <person name="Sandor L."/>
            <person name="Barry K."/>
            <person name="Martinez A.T."/>
            <person name="Xiao Y."/>
            <person name="Gibbons J.G."/>
            <person name="Terashima K."/>
            <person name="Hibbett D.S."/>
            <person name="Grigoriev I.V."/>
        </authorList>
    </citation>
    <scope>NUCLEOTIDE SEQUENCE</scope>
    <source>
        <strain evidence="2">ET3784</strain>
    </source>
</reference>
<comment type="caution">
    <text evidence="2">The sequence shown here is derived from an EMBL/GenBank/DDBJ whole genome shotgun (WGS) entry which is preliminary data.</text>
</comment>
<feature type="compositionally biased region" description="Basic and acidic residues" evidence="1">
    <location>
        <begin position="202"/>
        <end position="215"/>
    </location>
</feature>
<name>A0AA38JAL2_9AGAR</name>
<evidence type="ECO:0000313" key="3">
    <source>
        <dbReference type="Proteomes" id="UP001176059"/>
    </source>
</evidence>